<dbReference type="EMBL" id="JBAMIC010000010">
    <property type="protein sequence ID" value="KAK7102026.1"/>
    <property type="molecule type" value="Genomic_DNA"/>
</dbReference>
<evidence type="ECO:0000313" key="6">
    <source>
        <dbReference type="EMBL" id="KAK7102026.1"/>
    </source>
</evidence>
<evidence type="ECO:0000256" key="2">
    <source>
        <dbReference type="ARBA" id="ARBA00022525"/>
    </source>
</evidence>
<dbReference type="Gene3D" id="2.60.120.40">
    <property type="match status" value="1"/>
</dbReference>
<comment type="caution">
    <text evidence="6">The sequence shown here is derived from an EMBL/GenBank/DDBJ whole genome shotgun (WGS) entry which is preliminary data.</text>
</comment>
<dbReference type="InterPro" id="IPR050822">
    <property type="entry name" value="Cerebellin_Synaptic_Org"/>
</dbReference>
<dbReference type="PANTHER" id="PTHR22923">
    <property type="entry name" value="CEREBELLIN-RELATED"/>
    <property type="match status" value="1"/>
</dbReference>
<keyword evidence="2" id="KW-0964">Secreted</keyword>
<evidence type="ECO:0000259" key="5">
    <source>
        <dbReference type="PROSITE" id="PS50871"/>
    </source>
</evidence>
<comment type="subcellular location">
    <subcellularLocation>
        <location evidence="1">Secreted</location>
    </subcellularLocation>
</comment>
<accession>A0AAN9B9S4</accession>
<evidence type="ECO:0000256" key="4">
    <source>
        <dbReference type="SAM" id="SignalP"/>
    </source>
</evidence>
<evidence type="ECO:0000313" key="7">
    <source>
        <dbReference type="Proteomes" id="UP001374579"/>
    </source>
</evidence>
<protein>
    <recommendedName>
        <fullName evidence="5">C1q domain-containing protein</fullName>
    </recommendedName>
</protein>
<dbReference type="PROSITE" id="PS50871">
    <property type="entry name" value="C1Q"/>
    <property type="match status" value="1"/>
</dbReference>
<dbReference type="Pfam" id="PF00386">
    <property type="entry name" value="C1q"/>
    <property type="match status" value="1"/>
</dbReference>
<feature type="signal peptide" evidence="4">
    <location>
        <begin position="1"/>
        <end position="18"/>
    </location>
</feature>
<feature type="domain" description="C1q" evidence="5">
    <location>
        <begin position="42"/>
        <end position="189"/>
    </location>
</feature>
<dbReference type="Proteomes" id="UP001374579">
    <property type="component" value="Unassembled WGS sequence"/>
</dbReference>
<reference evidence="6 7" key="1">
    <citation type="submission" date="2024-02" db="EMBL/GenBank/DDBJ databases">
        <title>Chromosome-scale genome assembly of the rough periwinkle Littorina saxatilis.</title>
        <authorList>
            <person name="De Jode A."/>
            <person name="Faria R."/>
            <person name="Formenti G."/>
            <person name="Sims Y."/>
            <person name="Smith T.P."/>
            <person name="Tracey A."/>
            <person name="Wood J.M.D."/>
            <person name="Zagrodzka Z.B."/>
            <person name="Johannesson K."/>
            <person name="Butlin R.K."/>
            <person name="Leder E.H."/>
        </authorList>
    </citation>
    <scope>NUCLEOTIDE SEQUENCE [LARGE SCALE GENOMIC DNA]</scope>
    <source>
        <strain evidence="6">Snail1</strain>
        <tissue evidence="6">Muscle</tissue>
    </source>
</reference>
<feature type="chain" id="PRO_5043019637" description="C1q domain-containing protein" evidence="4">
    <location>
        <begin position="19"/>
        <end position="190"/>
    </location>
</feature>
<proteinExistence type="predicted"/>
<dbReference type="InterPro" id="IPR008983">
    <property type="entry name" value="Tumour_necrosis_fac-like_dom"/>
</dbReference>
<keyword evidence="3 4" id="KW-0732">Signal</keyword>
<gene>
    <name evidence="6" type="ORF">V1264_020316</name>
</gene>
<dbReference type="PANTHER" id="PTHR22923:SF116">
    <property type="entry name" value="C1Q DOMAIN-CONTAINING PROTEIN"/>
    <property type="match status" value="1"/>
</dbReference>
<name>A0AAN9B9S4_9CAEN</name>
<dbReference type="GO" id="GO:0005576">
    <property type="term" value="C:extracellular region"/>
    <property type="evidence" value="ECO:0007669"/>
    <property type="project" value="UniProtKB-SubCell"/>
</dbReference>
<sequence>MQTLQAMLILLTASCASSLLIDYRLANRVTTLEDQVKGLLDARNLRSGFLAQFSEFNVTTGSGHYKFDQVVFNDGNDYDSATGVYTAPCTGIYLISAKIFIAPLPKTRPVFDIRLDATNQGKVSTTILDRISFGMSAINETGPASASTTVTVRLEAGNRLWVESMNVYSLKGKFRTFFSGVLLSADIVID</sequence>
<dbReference type="InterPro" id="IPR001073">
    <property type="entry name" value="C1q_dom"/>
</dbReference>
<dbReference type="SUPFAM" id="SSF49842">
    <property type="entry name" value="TNF-like"/>
    <property type="match status" value="1"/>
</dbReference>
<evidence type="ECO:0000256" key="3">
    <source>
        <dbReference type="ARBA" id="ARBA00022729"/>
    </source>
</evidence>
<organism evidence="6 7">
    <name type="scientific">Littorina saxatilis</name>
    <dbReference type="NCBI Taxonomy" id="31220"/>
    <lineage>
        <taxon>Eukaryota</taxon>
        <taxon>Metazoa</taxon>
        <taxon>Spiralia</taxon>
        <taxon>Lophotrochozoa</taxon>
        <taxon>Mollusca</taxon>
        <taxon>Gastropoda</taxon>
        <taxon>Caenogastropoda</taxon>
        <taxon>Littorinimorpha</taxon>
        <taxon>Littorinoidea</taxon>
        <taxon>Littorinidae</taxon>
        <taxon>Littorina</taxon>
    </lineage>
</organism>
<keyword evidence="7" id="KW-1185">Reference proteome</keyword>
<evidence type="ECO:0000256" key="1">
    <source>
        <dbReference type="ARBA" id="ARBA00004613"/>
    </source>
</evidence>
<dbReference type="AlphaFoldDB" id="A0AAN9B9S4"/>